<feature type="transmembrane region" description="Helical" evidence="1">
    <location>
        <begin position="27"/>
        <end position="46"/>
    </location>
</feature>
<evidence type="ECO:0000313" key="3">
    <source>
        <dbReference type="Proteomes" id="UP001296923"/>
    </source>
</evidence>
<sequence>MKLLIFVASLLFPVCMFWLQTIWPKSLLLFNIIAVMAALIFGNLVANAIQQTIKDSTVFMTNIHGVLLNPFFLVAGSYLGVYLIYRLILWTSAER</sequence>
<organism evidence="2 3">
    <name type="scientific">Fictibacillus nanhaiensis</name>
    <dbReference type="NCBI Taxonomy" id="742169"/>
    <lineage>
        <taxon>Bacteria</taxon>
        <taxon>Bacillati</taxon>
        <taxon>Bacillota</taxon>
        <taxon>Bacilli</taxon>
        <taxon>Bacillales</taxon>
        <taxon>Fictibacillaceae</taxon>
        <taxon>Fictibacillus</taxon>
    </lineage>
</organism>
<proteinExistence type="predicted"/>
<keyword evidence="1" id="KW-0812">Transmembrane</keyword>
<dbReference type="Proteomes" id="UP001296923">
    <property type="component" value="Unassembled WGS sequence"/>
</dbReference>
<feature type="transmembrane region" description="Helical" evidence="1">
    <location>
        <begin position="66"/>
        <end position="85"/>
    </location>
</feature>
<protein>
    <submittedName>
        <fullName evidence="2">Transposase</fullName>
    </submittedName>
</protein>
<accession>A0ABS2ZTI0</accession>
<evidence type="ECO:0000256" key="1">
    <source>
        <dbReference type="SAM" id="Phobius"/>
    </source>
</evidence>
<dbReference type="EMBL" id="JAFHKR010000039">
    <property type="protein sequence ID" value="MBN3554637.1"/>
    <property type="molecule type" value="Genomic_DNA"/>
</dbReference>
<gene>
    <name evidence="2" type="ORF">JYA63_10195</name>
</gene>
<keyword evidence="3" id="KW-1185">Reference proteome</keyword>
<dbReference type="RefSeq" id="WP_205725655.1">
    <property type="nucleotide sequence ID" value="NZ_JAFHKR010000039.1"/>
</dbReference>
<keyword evidence="1" id="KW-1133">Transmembrane helix</keyword>
<name>A0ABS2ZTI0_9BACL</name>
<comment type="caution">
    <text evidence="2">The sequence shown here is derived from an EMBL/GenBank/DDBJ whole genome shotgun (WGS) entry which is preliminary data.</text>
</comment>
<evidence type="ECO:0000313" key="2">
    <source>
        <dbReference type="EMBL" id="MBN3554637.1"/>
    </source>
</evidence>
<keyword evidence="1" id="KW-0472">Membrane</keyword>
<reference evidence="2 3" key="1">
    <citation type="submission" date="2021-01" db="EMBL/GenBank/DDBJ databases">
        <title>Genome Sequencing of Type Strains.</title>
        <authorList>
            <person name="Lemaire J.F."/>
            <person name="Inderbitzin P."/>
            <person name="Collins S.B."/>
            <person name="Wespe N."/>
            <person name="Knight-Connoni V."/>
        </authorList>
    </citation>
    <scope>NUCLEOTIDE SEQUENCE [LARGE SCALE GENOMIC DNA]</scope>
    <source>
        <strain evidence="2 3">DSM 23009</strain>
    </source>
</reference>